<evidence type="ECO:0000256" key="7">
    <source>
        <dbReference type="ARBA" id="ARBA00042026"/>
    </source>
</evidence>
<comment type="catalytic activity">
    <reaction evidence="17">
        <text>prostaglandin A1 + NAD(+) = 15-oxo-prostaglandin A1 + NADH + H(+)</text>
        <dbReference type="Rhea" id="RHEA:41263"/>
        <dbReference type="ChEBI" id="CHEBI:15378"/>
        <dbReference type="ChEBI" id="CHEBI:57398"/>
        <dbReference type="ChEBI" id="CHEBI:57540"/>
        <dbReference type="ChEBI" id="CHEBI:57945"/>
        <dbReference type="ChEBI" id="CHEBI:85072"/>
    </reaction>
    <physiologicalReaction direction="left-to-right" evidence="17">
        <dbReference type="Rhea" id="RHEA:41264"/>
    </physiologicalReaction>
</comment>
<dbReference type="PANTHER" id="PTHR44229">
    <property type="entry name" value="15-HYDROXYPROSTAGLANDIN DEHYDROGENASE [NAD(+)]"/>
    <property type="match status" value="1"/>
</dbReference>
<gene>
    <name evidence="23" type="ORF">RRG08_025196</name>
</gene>
<evidence type="ECO:0000256" key="12">
    <source>
        <dbReference type="ARBA" id="ARBA00048140"/>
    </source>
</evidence>
<protein>
    <recommendedName>
        <fullName evidence="5">15-hydroxyprostaglandin dehydrogenase [NAD(+)]</fullName>
        <ecNumber evidence="3">1.1.1.141</ecNumber>
        <ecNumber evidence="4">1.1.1.232</ecNumber>
    </recommendedName>
    <alternativeName>
        <fullName evidence="7">Eicosanoid/docosanoid dehydrogenase [NAD(+)]</fullName>
    </alternativeName>
    <alternativeName>
        <fullName evidence="6">Prostaglandin dehydrogenase 1</fullName>
    </alternativeName>
</protein>
<comment type="caution">
    <text evidence="23">The sequence shown here is derived from an EMBL/GenBank/DDBJ whole genome shotgun (WGS) entry which is preliminary data.</text>
</comment>
<evidence type="ECO:0000313" key="24">
    <source>
        <dbReference type="Proteomes" id="UP001283361"/>
    </source>
</evidence>
<dbReference type="EMBL" id="JAWDGP010002313">
    <property type="protein sequence ID" value="KAK3784000.1"/>
    <property type="molecule type" value="Genomic_DNA"/>
</dbReference>
<evidence type="ECO:0000256" key="3">
    <source>
        <dbReference type="ARBA" id="ARBA00038968"/>
    </source>
</evidence>
<evidence type="ECO:0000256" key="14">
    <source>
        <dbReference type="ARBA" id="ARBA00048170"/>
    </source>
</evidence>
<comment type="catalytic activity">
    <reaction evidence="19">
        <text>resolvin D2 + NAD(+) = 16-oxoresolvin D2 + NADH + H(+)</text>
        <dbReference type="Rhea" id="RHEA:53588"/>
        <dbReference type="ChEBI" id="CHEBI:15378"/>
        <dbReference type="ChEBI" id="CHEBI:57540"/>
        <dbReference type="ChEBI" id="CHEBI:57945"/>
        <dbReference type="ChEBI" id="CHEBI:133367"/>
        <dbReference type="ChEBI" id="CHEBI:137498"/>
    </reaction>
    <physiologicalReaction direction="left-to-right" evidence="19">
        <dbReference type="Rhea" id="RHEA:53589"/>
    </physiologicalReaction>
</comment>
<dbReference type="Proteomes" id="UP001283361">
    <property type="component" value="Unassembled WGS sequence"/>
</dbReference>
<dbReference type="EC" id="1.1.1.141" evidence="3"/>
<evidence type="ECO:0000256" key="16">
    <source>
        <dbReference type="ARBA" id="ARBA00048535"/>
    </source>
</evidence>
<evidence type="ECO:0000256" key="21">
    <source>
        <dbReference type="ARBA" id="ARBA00049188"/>
    </source>
</evidence>
<dbReference type="Gene3D" id="3.40.50.720">
    <property type="entry name" value="NAD(P)-binding Rossmann-like Domain"/>
    <property type="match status" value="1"/>
</dbReference>
<comment type="catalytic activity">
    <reaction evidence="16">
        <text>lipoxin A4 + NAD(+) = 15-oxo-(5S,6R)-dihydroxy-(7E,9E,11Z,13E)-eicosatetraenoate + NADH + H(+)</text>
        <dbReference type="Rhea" id="RHEA:41572"/>
        <dbReference type="ChEBI" id="CHEBI:15378"/>
        <dbReference type="ChEBI" id="CHEBI:57540"/>
        <dbReference type="ChEBI" id="CHEBI:57945"/>
        <dbReference type="ChEBI" id="CHEBI:67026"/>
        <dbReference type="ChEBI" id="CHEBI:78311"/>
    </reaction>
    <physiologicalReaction direction="left-to-right" evidence="16">
        <dbReference type="Rhea" id="RHEA:41573"/>
    </physiologicalReaction>
</comment>
<comment type="catalytic activity">
    <reaction evidence="20">
        <text>(15S)-hydroxy-(5Z,8Z,11Z,13E)-eicosatetraenoate + NAD(+) = 15-oxo-(5Z,8Z,11Z,13E)-eicosatetraenoate + NADH + H(+)</text>
        <dbReference type="Rhea" id="RHEA:23260"/>
        <dbReference type="ChEBI" id="CHEBI:15378"/>
        <dbReference type="ChEBI" id="CHEBI:57409"/>
        <dbReference type="ChEBI" id="CHEBI:57410"/>
        <dbReference type="ChEBI" id="CHEBI:57540"/>
        <dbReference type="ChEBI" id="CHEBI:57945"/>
        <dbReference type="EC" id="1.1.1.232"/>
    </reaction>
    <physiologicalReaction direction="left-to-right" evidence="20">
        <dbReference type="Rhea" id="RHEA:23261"/>
    </physiologicalReaction>
</comment>
<organism evidence="23 24">
    <name type="scientific">Elysia crispata</name>
    <name type="common">lettuce slug</name>
    <dbReference type="NCBI Taxonomy" id="231223"/>
    <lineage>
        <taxon>Eukaryota</taxon>
        <taxon>Metazoa</taxon>
        <taxon>Spiralia</taxon>
        <taxon>Lophotrochozoa</taxon>
        <taxon>Mollusca</taxon>
        <taxon>Gastropoda</taxon>
        <taxon>Heterobranchia</taxon>
        <taxon>Euthyneura</taxon>
        <taxon>Panpulmonata</taxon>
        <taxon>Sacoglossa</taxon>
        <taxon>Placobranchoidea</taxon>
        <taxon>Plakobranchidae</taxon>
        <taxon>Elysia</taxon>
    </lineage>
</organism>
<comment type="catalytic activity">
    <reaction evidence="9">
        <text>prostaglandin E1 + NAD(+) = 15-oxoprostaglandin E1 + NADH + H(+)</text>
        <dbReference type="Rhea" id="RHEA:16477"/>
        <dbReference type="ChEBI" id="CHEBI:15378"/>
        <dbReference type="ChEBI" id="CHEBI:57397"/>
        <dbReference type="ChEBI" id="CHEBI:57401"/>
        <dbReference type="ChEBI" id="CHEBI:57540"/>
        <dbReference type="ChEBI" id="CHEBI:57945"/>
    </reaction>
    <physiologicalReaction direction="left-to-right" evidence="9">
        <dbReference type="Rhea" id="RHEA:16478"/>
    </physiologicalReaction>
</comment>
<keyword evidence="2" id="KW-0560">Oxidoreductase</keyword>
<keyword evidence="24" id="KW-1185">Reference proteome</keyword>
<evidence type="ECO:0000256" key="10">
    <source>
        <dbReference type="ARBA" id="ARBA00047672"/>
    </source>
</evidence>
<evidence type="ECO:0000256" key="8">
    <source>
        <dbReference type="ARBA" id="ARBA00045705"/>
    </source>
</evidence>
<evidence type="ECO:0000256" key="9">
    <source>
        <dbReference type="ARBA" id="ARBA00047325"/>
    </source>
</evidence>
<comment type="catalytic activity">
    <reaction evidence="11">
        <text>14-hydroxy-(4Z,7Z,10Z,12E,16Z,19Z)-docosahexaenoate + NAD(+) = 14-oxo-(4Z,7Z,10Z,12E,16Z,19Z)-docosahexaenoate + NADH + H(+)</text>
        <dbReference type="Rhea" id="RHEA:48952"/>
        <dbReference type="ChEBI" id="CHEBI:15378"/>
        <dbReference type="ChEBI" id="CHEBI:57540"/>
        <dbReference type="ChEBI" id="CHEBI:57945"/>
        <dbReference type="ChEBI" id="CHEBI:90866"/>
        <dbReference type="ChEBI" id="CHEBI:90867"/>
    </reaction>
    <physiologicalReaction direction="left-to-right" evidence="11">
        <dbReference type="Rhea" id="RHEA:48953"/>
    </physiologicalReaction>
</comment>
<dbReference type="InterPro" id="IPR002347">
    <property type="entry name" value="SDR_fam"/>
</dbReference>
<comment type="catalytic activity">
    <reaction evidence="10">
        <text>resolvin D1 + NAD(+) = 8-oxoresolvin D1 + NADH + H(+)</text>
        <dbReference type="Rhea" id="RHEA:50124"/>
        <dbReference type="ChEBI" id="CHEBI:15378"/>
        <dbReference type="ChEBI" id="CHEBI:57540"/>
        <dbReference type="ChEBI" id="CHEBI:57945"/>
        <dbReference type="ChEBI" id="CHEBI:132079"/>
        <dbReference type="ChEBI" id="CHEBI:132080"/>
    </reaction>
    <physiologicalReaction direction="left-to-right" evidence="10">
        <dbReference type="Rhea" id="RHEA:50125"/>
    </physiologicalReaction>
</comment>
<comment type="catalytic activity">
    <reaction evidence="15">
        <text>resolvin D2 + NAD(+) = 7-oxoresolvin D2 + NADH + H(+)</text>
        <dbReference type="Rhea" id="RHEA:53584"/>
        <dbReference type="ChEBI" id="CHEBI:15378"/>
        <dbReference type="ChEBI" id="CHEBI:57540"/>
        <dbReference type="ChEBI" id="CHEBI:57945"/>
        <dbReference type="ChEBI" id="CHEBI:133367"/>
        <dbReference type="ChEBI" id="CHEBI:137497"/>
    </reaction>
    <physiologicalReaction direction="left-to-right" evidence="15">
        <dbReference type="Rhea" id="RHEA:53585"/>
    </physiologicalReaction>
</comment>
<dbReference type="SUPFAM" id="SSF51735">
    <property type="entry name" value="NAD(P)-binding Rossmann-fold domains"/>
    <property type="match status" value="1"/>
</dbReference>
<dbReference type="PANTHER" id="PTHR44229:SF4">
    <property type="entry name" value="15-HYDROXYPROSTAGLANDIN DEHYDROGENASE [NAD(+)]"/>
    <property type="match status" value="1"/>
</dbReference>
<comment type="catalytic activity">
    <reaction evidence="18">
        <text>prostaglandin E2 + NAD(+) = 15-oxoprostaglandin E2 + NADH + H(+)</text>
        <dbReference type="Rhea" id="RHEA:11876"/>
        <dbReference type="ChEBI" id="CHEBI:15378"/>
        <dbReference type="ChEBI" id="CHEBI:57400"/>
        <dbReference type="ChEBI" id="CHEBI:57540"/>
        <dbReference type="ChEBI" id="CHEBI:57945"/>
        <dbReference type="ChEBI" id="CHEBI:606564"/>
        <dbReference type="EC" id="1.1.1.141"/>
    </reaction>
    <physiologicalReaction direction="left-to-right" evidence="18">
        <dbReference type="Rhea" id="RHEA:11877"/>
    </physiologicalReaction>
</comment>
<comment type="catalytic activity">
    <reaction evidence="14">
        <text>resolvin D1 + NAD(+) = 17-oxoresolvin D1 + NADH + H(+)</text>
        <dbReference type="Rhea" id="RHEA:50128"/>
        <dbReference type="ChEBI" id="CHEBI:15378"/>
        <dbReference type="ChEBI" id="CHEBI:57540"/>
        <dbReference type="ChEBI" id="CHEBI:57945"/>
        <dbReference type="ChEBI" id="CHEBI:132079"/>
        <dbReference type="ChEBI" id="CHEBI:132081"/>
    </reaction>
    <physiologicalReaction direction="left-to-right" evidence="14">
        <dbReference type="Rhea" id="RHEA:50129"/>
    </physiologicalReaction>
</comment>
<name>A0AAE1AAL0_9GAST</name>
<evidence type="ECO:0000256" key="11">
    <source>
        <dbReference type="ARBA" id="ARBA00048008"/>
    </source>
</evidence>
<proteinExistence type="inferred from homology"/>
<evidence type="ECO:0000256" key="15">
    <source>
        <dbReference type="ARBA" id="ARBA00048393"/>
    </source>
</evidence>
<dbReference type="InterPro" id="IPR036291">
    <property type="entry name" value="NAD(P)-bd_dom_sf"/>
</dbReference>
<dbReference type="AlphaFoldDB" id="A0AAE1AAL0"/>
<evidence type="ECO:0000256" key="20">
    <source>
        <dbReference type="ARBA" id="ARBA00049151"/>
    </source>
</evidence>
<dbReference type="PRINTS" id="PR00081">
    <property type="entry name" value="GDHRDH"/>
</dbReference>
<comment type="catalytic activity">
    <reaction evidence="13">
        <text>(11R)-hydroxy-(5Z,8Z,12E,14Z)-eicosatetraenoate + NAD(+) = 11-oxo-(5Z,8Z,12E,14Z)-eicosatetraenoate + NADH + H(+)</text>
        <dbReference type="Rhea" id="RHEA:48640"/>
        <dbReference type="ChEBI" id="CHEBI:15378"/>
        <dbReference type="ChEBI" id="CHEBI:57540"/>
        <dbReference type="ChEBI" id="CHEBI:57945"/>
        <dbReference type="ChEBI" id="CHEBI:78836"/>
        <dbReference type="ChEBI" id="CHEBI:90697"/>
    </reaction>
    <physiologicalReaction direction="left-to-right" evidence="13">
        <dbReference type="Rhea" id="RHEA:48641"/>
    </physiologicalReaction>
</comment>
<dbReference type="PRINTS" id="PR00080">
    <property type="entry name" value="SDRFAMILY"/>
</dbReference>
<evidence type="ECO:0000256" key="1">
    <source>
        <dbReference type="ARBA" id="ARBA00006484"/>
    </source>
</evidence>
<reference evidence="23" key="1">
    <citation type="journal article" date="2023" name="G3 (Bethesda)">
        <title>A reference genome for the long-term kleptoplast-retaining sea slug Elysia crispata morphotype clarki.</title>
        <authorList>
            <person name="Eastman K.E."/>
            <person name="Pendleton A.L."/>
            <person name="Shaikh M.A."/>
            <person name="Suttiyut T."/>
            <person name="Ogas R."/>
            <person name="Tomko P."/>
            <person name="Gavelis G."/>
            <person name="Widhalm J.R."/>
            <person name="Wisecaver J.H."/>
        </authorList>
    </citation>
    <scope>NUCLEOTIDE SEQUENCE</scope>
    <source>
        <strain evidence="23">ECLA1</strain>
    </source>
</reference>
<evidence type="ECO:0000256" key="5">
    <source>
        <dbReference type="ARBA" id="ARBA00040276"/>
    </source>
</evidence>
<evidence type="ECO:0000256" key="6">
    <source>
        <dbReference type="ARBA" id="ARBA00041812"/>
    </source>
</evidence>
<evidence type="ECO:0000256" key="19">
    <source>
        <dbReference type="ARBA" id="ARBA00048921"/>
    </source>
</evidence>
<dbReference type="Pfam" id="PF00106">
    <property type="entry name" value="adh_short"/>
    <property type="match status" value="1"/>
</dbReference>
<dbReference type="EC" id="1.1.1.232" evidence="4"/>
<evidence type="ECO:0000256" key="13">
    <source>
        <dbReference type="ARBA" id="ARBA00048144"/>
    </source>
</evidence>
<evidence type="ECO:0000256" key="4">
    <source>
        <dbReference type="ARBA" id="ARBA00039060"/>
    </source>
</evidence>
<comment type="catalytic activity">
    <reaction evidence="12">
        <text>15-oxo-(5S,6R)-dihydroxy-(7E,9E,11Z)-eicosatrienoate + NADH + H(+) = (5S,6R,15S)-trihydroxy-(7E,9E,11Z)-eicosatrienoate + NAD(+)</text>
        <dbReference type="Rhea" id="RHEA:41596"/>
        <dbReference type="ChEBI" id="CHEBI:15378"/>
        <dbReference type="ChEBI" id="CHEBI:57540"/>
        <dbReference type="ChEBI" id="CHEBI:57945"/>
        <dbReference type="ChEBI" id="CHEBI:78325"/>
        <dbReference type="ChEBI" id="CHEBI:78329"/>
    </reaction>
    <physiologicalReaction direction="left-to-right" evidence="12">
        <dbReference type="Rhea" id="RHEA:41597"/>
    </physiologicalReaction>
</comment>
<evidence type="ECO:0000256" key="18">
    <source>
        <dbReference type="ARBA" id="ARBA00048739"/>
    </source>
</evidence>
<evidence type="ECO:0000256" key="22">
    <source>
        <dbReference type="RuleBase" id="RU000363"/>
    </source>
</evidence>
<sequence>MTAYDLAGKVFFITGGAGDIGRSITEGVLDKKSKVFFIDNNEEAGRKVLDELLSKYGGNNVDFFACDVTDRDNFEEAFQQAVDKFGHVDIMFNNAGIMCEAKPKRVVEINLLGSIYGSEIAAAHMTKDKGGKGGRIINMSSVAGIQDITAVPTYGATKQGIRSFTISCSMQPNIEDVGIEYAVLHPGNVSTGLNSNLEPGDLLFMDKLVAIKNNLEITTMTLERVVEAFLKLVTLEKMNGAMLEVTRDKICFVRLERQELGSIYPPP</sequence>
<accession>A0AAE1AAL0</accession>
<dbReference type="GO" id="GO:0016404">
    <property type="term" value="F:15-hydroxyprostaglandin dehydrogenase (NAD+) activity"/>
    <property type="evidence" value="ECO:0007669"/>
    <property type="project" value="UniProtKB-EC"/>
</dbReference>
<comment type="catalytic activity">
    <reaction evidence="21">
        <text>resolvin E1 + NAD(+) = 18-oxo-resolvin E1 + NADH + H(+)</text>
        <dbReference type="Rhea" id="RHEA:49244"/>
        <dbReference type="ChEBI" id="CHEBI:15378"/>
        <dbReference type="ChEBI" id="CHEBI:57540"/>
        <dbReference type="ChEBI" id="CHEBI:57945"/>
        <dbReference type="ChEBI" id="CHEBI:91000"/>
        <dbReference type="ChEBI" id="CHEBI:91001"/>
    </reaction>
    <physiologicalReaction direction="left-to-right" evidence="21">
        <dbReference type="Rhea" id="RHEA:49245"/>
    </physiologicalReaction>
</comment>
<dbReference type="GO" id="GO:0005737">
    <property type="term" value="C:cytoplasm"/>
    <property type="evidence" value="ECO:0007669"/>
    <property type="project" value="TreeGrafter"/>
</dbReference>
<comment type="similarity">
    <text evidence="1 22">Belongs to the short-chain dehydrogenases/reductases (SDR) family.</text>
</comment>
<dbReference type="GO" id="GO:0047034">
    <property type="term" value="F:15-hydroxyicosatetraenoate dehydrogenase activity"/>
    <property type="evidence" value="ECO:0007669"/>
    <property type="project" value="UniProtKB-EC"/>
</dbReference>
<evidence type="ECO:0000256" key="17">
    <source>
        <dbReference type="ARBA" id="ARBA00048611"/>
    </source>
</evidence>
<evidence type="ECO:0000313" key="23">
    <source>
        <dbReference type="EMBL" id="KAK3784000.1"/>
    </source>
</evidence>
<evidence type="ECO:0000256" key="2">
    <source>
        <dbReference type="ARBA" id="ARBA00023002"/>
    </source>
</evidence>
<comment type="function">
    <text evidence="8">Catalyzes the NAD-dependent dehydrogenation (oxidation) of a broad array of hydroxylated polyunsaturated fatty acids (mainly eicosanoids and docosanoids, including prostaglandins, lipoxins and resolvins), yielding their corresponding keto (oxo) metabolites. Decreases the levels of the pro-proliferative prostaglandins such as prostaglandin E2 (whose activity is increased in cancer because of an increase in the expression of cyclooxygenase 2) and generates oxo-fatty acid products that can profoundly influence cell function by abrogating pro-inflammatory cytokine expression. Converts resolvins E1, D1 and D2 to their oxo products, which represents a mode of resolvin inactivation. Resolvin E1 plays important roles during the resolution phase of acute inflammation, while resolvins D1 and D2 have a unique role in obesity-induced adipose inflammation.</text>
</comment>